<accession>A0A2T7DV39</accession>
<keyword evidence="2" id="KW-1185">Reference proteome</keyword>
<dbReference type="EMBL" id="CM009752">
    <property type="protein sequence ID" value="PUZ59457.1"/>
    <property type="molecule type" value="Genomic_DNA"/>
</dbReference>
<evidence type="ECO:0000313" key="2">
    <source>
        <dbReference type="Proteomes" id="UP000244336"/>
    </source>
</evidence>
<sequence length="142" mass="16493">MGASLSLRFFCGYACFALQVESMLIYLSKNAQALSMDCTYLLEYIYFYIRASSSGQRHGAVRLLQWQRSPFRLQSGILDLQAKGYKDEGTCKMDGSFLIFQRFAPVLSMSMNYYYYSKALLPRHGWKGTYRVSDTCWIWIQC</sequence>
<dbReference type="AlphaFoldDB" id="A0A2T7DV39"/>
<reference evidence="1 2" key="1">
    <citation type="submission" date="2018-04" db="EMBL/GenBank/DDBJ databases">
        <title>WGS assembly of Panicum hallii var. hallii HAL2.</title>
        <authorList>
            <person name="Lovell J."/>
            <person name="Jenkins J."/>
            <person name="Lowry D."/>
            <person name="Mamidi S."/>
            <person name="Sreedasyam A."/>
            <person name="Weng X."/>
            <person name="Barry K."/>
            <person name="Bonette J."/>
            <person name="Campitelli B."/>
            <person name="Daum C."/>
            <person name="Gordon S."/>
            <person name="Gould B."/>
            <person name="Lipzen A."/>
            <person name="MacQueen A."/>
            <person name="Palacio-Mejia J."/>
            <person name="Plott C."/>
            <person name="Shakirov E."/>
            <person name="Shu S."/>
            <person name="Yoshinaga Y."/>
            <person name="Zane M."/>
            <person name="Rokhsar D."/>
            <person name="Grimwood J."/>
            <person name="Schmutz J."/>
            <person name="Juenger T."/>
        </authorList>
    </citation>
    <scope>NUCLEOTIDE SEQUENCE [LARGE SCALE GENOMIC DNA]</scope>
    <source>
        <strain evidence="2">cv. HAL2</strain>
    </source>
</reference>
<dbReference type="Proteomes" id="UP000244336">
    <property type="component" value="Chromosome 4"/>
</dbReference>
<gene>
    <name evidence="1" type="ORF">GQ55_4G043100</name>
</gene>
<name>A0A2T7DV39_9POAL</name>
<evidence type="ECO:0000313" key="1">
    <source>
        <dbReference type="EMBL" id="PUZ59457.1"/>
    </source>
</evidence>
<proteinExistence type="predicted"/>
<protein>
    <submittedName>
        <fullName evidence="1">Uncharacterized protein</fullName>
    </submittedName>
</protein>
<organism evidence="1 2">
    <name type="scientific">Panicum hallii var. hallii</name>
    <dbReference type="NCBI Taxonomy" id="1504633"/>
    <lineage>
        <taxon>Eukaryota</taxon>
        <taxon>Viridiplantae</taxon>
        <taxon>Streptophyta</taxon>
        <taxon>Embryophyta</taxon>
        <taxon>Tracheophyta</taxon>
        <taxon>Spermatophyta</taxon>
        <taxon>Magnoliopsida</taxon>
        <taxon>Liliopsida</taxon>
        <taxon>Poales</taxon>
        <taxon>Poaceae</taxon>
        <taxon>PACMAD clade</taxon>
        <taxon>Panicoideae</taxon>
        <taxon>Panicodae</taxon>
        <taxon>Paniceae</taxon>
        <taxon>Panicinae</taxon>
        <taxon>Panicum</taxon>
        <taxon>Panicum sect. Panicum</taxon>
    </lineage>
</organism>
<dbReference type="Gramene" id="PUZ59457">
    <property type="protein sequence ID" value="PUZ59457"/>
    <property type="gene ID" value="GQ55_4G043100"/>
</dbReference>